<dbReference type="EMBL" id="VSSQ01003823">
    <property type="protein sequence ID" value="MPM22504.1"/>
    <property type="molecule type" value="Genomic_DNA"/>
</dbReference>
<dbReference type="InterPro" id="IPR025935">
    <property type="entry name" value="AbiH"/>
</dbReference>
<protein>
    <recommendedName>
        <fullName evidence="2">Bacteriophage abortive infection AbiH</fullName>
    </recommendedName>
</protein>
<reference evidence="1" key="1">
    <citation type="submission" date="2019-08" db="EMBL/GenBank/DDBJ databases">
        <authorList>
            <person name="Kucharzyk K."/>
            <person name="Murdoch R.W."/>
            <person name="Higgins S."/>
            <person name="Loffler F."/>
        </authorList>
    </citation>
    <scope>NUCLEOTIDE SEQUENCE</scope>
</reference>
<comment type="caution">
    <text evidence="1">The sequence shown here is derived from an EMBL/GenBank/DDBJ whole genome shotgun (WGS) entry which is preliminary data.</text>
</comment>
<accession>A0A644Y8R5</accession>
<sequence length="345" mass="40490">MYQIYNHVTGNFLETLVILGNGFDIAHGIPSKYSDFHDYLMYQKKSNLLYQCDQYFSVEDFWANVEQSLGKIDYSHIVEEELSYLENASDRDEDNERNRFEAVLDDFSCRFLVELTDMVNEWVLSFNYQNLAKQYFEIIDNNKLFLSFNYSSTLEEIYGINQANILYLHGKAVAVSHPHPSDVEVPHSELIIGHALEEYNFNDEKRRSHFLSSNSHKTKPIRKLIVIENEQKIVNYFNNSRKKTSDILNHNEDFFNKIFGIRKLIIFGHSLSEIDLLYFKKISQKLIYQDIAIVIYDCENQLENRKKVICDIFTKANVSCIATNHRYQLQRPQIPQESLIGASRA</sequence>
<evidence type="ECO:0008006" key="2">
    <source>
        <dbReference type="Google" id="ProtNLM"/>
    </source>
</evidence>
<dbReference type="AlphaFoldDB" id="A0A644Y8R5"/>
<organism evidence="1">
    <name type="scientific">bioreactor metagenome</name>
    <dbReference type="NCBI Taxonomy" id="1076179"/>
    <lineage>
        <taxon>unclassified sequences</taxon>
        <taxon>metagenomes</taxon>
        <taxon>ecological metagenomes</taxon>
    </lineage>
</organism>
<name>A0A644Y8R5_9ZZZZ</name>
<proteinExistence type="predicted"/>
<dbReference type="Pfam" id="PF14253">
    <property type="entry name" value="AbiH"/>
    <property type="match status" value="1"/>
</dbReference>
<evidence type="ECO:0000313" key="1">
    <source>
        <dbReference type="EMBL" id="MPM22504.1"/>
    </source>
</evidence>
<gene>
    <name evidence="1" type="ORF">SDC9_68959</name>
</gene>